<protein>
    <submittedName>
        <fullName evidence="2">Uncharacterized protein</fullName>
    </submittedName>
</protein>
<dbReference type="Proteomes" id="UP000434172">
    <property type="component" value="Unassembled WGS sequence"/>
</dbReference>
<comment type="caution">
    <text evidence="2">The sequence shown here is derived from an EMBL/GenBank/DDBJ whole genome shotgun (WGS) entry which is preliminary data.</text>
</comment>
<evidence type="ECO:0000313" key="2">
    <source>
        <dbReference type="EMBL" id="KAF0330782.1"/>
    </source>
</evidence>
<dbReference type="EMBL" id="WOWK01000006">
    <property type="protein sequence ID" value="KAF0330782.1"/>
    <property type="molecule type" value="Genomic_DNA"/>
</dbReference>
<sequence length="86" mass="10079">MTKRLAQRAMSGGKRLQWRRLKDRGPRGQGPRDVCSEQKRRRGQARRSGLFFGIVAARGPDGRARGCWSMRRQERGTRRGTVWRRR</sequence>
<dbReference type="AlphaFoldDB" id="A0A8H3WTU7"/>
<accession>A0A8H3WTU7</accession>
<feature type="region of interest" description="Disordered" evidence="1">
    <location>
        <begin position="1"/>
        <end position="46"/>
    </location>
</feature>
<evidence type="ECO:0000313" key="3">
    <source>
        <dbReference type="Proteomes" id="UP000434172"/>
    </source>
</evidence>
<reference evidence="2 3" key="1">
    <citation type="submission" date="2019-12" db="EMBL/GenBank/DDBJ databases">
        <title>A genome sequence resource for the geographically widespread anthracnose pathogen Colletotrichum asianum.</title>
        <authorList>
            <person name="Meng Y."/>
        </authorList>
    </citation>
    <scope>NUCLEOTIDE SEQUENCE [LARGE SCALE GENOMIC DNA]</scope>
    <source>
        <strain evidence="2 3">ICMP 18580</strain>
    </source>
</reference>
<proteinExistence type="predicted"/>
<organism evidence="2 3">
    <name type="scientific">Colletotrichum asianum</name>
    <dbReference type="NCBI Taxonomy" id="702518"/>
    <lineage>
        <taxon>Eukaryota</taxon>
        <taxon>Fungi</taxon>
        <taxon>Dikarya</taxon>
        <taxon>Ascomycota</taxon>
        <taxon>Pezizomycotina</taxon>
        <taxon>Sordariomycetes</taxon>
        <taxon>Hypocreomycetidae</taxon>
        <taxon>Glomerellales</taxon>
        <taxon>Glomerellaceae</taxon>
        <taxon>Colletotrichum</taxon>
        <taxon>Colletotrichum gloeosporioides species complex</taxon>
    </lineage>
</organism>
<name>A0A8H3WTU7_9PEZI</name>
<gene>
    <name evidence="2" type="ORF">GQ607_002186</name>
</gene>
<keyword evidence="3" id="KW-1185">Reference proteome</keyword>
<evidence type="ECO:0000256" key="1">
    <source>
        <dbReference type="SAM" id="MobiDB-lite"/>
    </source>
</evidence>